<evidence type="ECO:0008006" key="5">
    <source>
        <dbReference type="Google" id="ProtNLM"/>
    </source>
</evidence>
<sequence length="567" mass="61238">MIASASVTSPHRTFGPLDQSHAGWGAAALAIGRPAVELAARGPGAMPVTMSNHSHRENWFELLTRPLWGLAPAKDHVPDAVWAPLAAALARALDPDDDWYVGAGAGQRSVEAAAVGWGLATAPEKLWEPLEPKAKDKAAAWLSAAYTAEVADTNWHYFPVFAGHGLKRIGVKHDPAVAAAHLDRMGEFLLGDSVFEDGFGGRVDYYNPFAFHTYALLHSRLSGDDRFVENAVAFARRFGSWFAADGAAVPYGRSLGYRFAQASLWGALAAADVEAVPWGEAAGYARRHLDWWWRRPMLDTEGRLTVGYSYPNDAVVEQYLTAGSPWWATKVFTGLLAGPGHPFWTAEETVPGPVVEAHKAARAVHVRDRAGHVTRLNGQAWHPWARNGQASYGKFAYSSLAAFSHTTPGPGLEAAVPDGALLLSEDGRHWRGREDSDEGTIDENGVLTVEWQPWDDVSITTSLEAAVDGWHARVHVVDTARTLHTGEGGWCVPKSGHVAQVGEAQAAVTSQGLRSEIIDSGTGREASLIEPMPGTHLYWPATVLPVLRGILEPGKYVLKSLIYVGTE</sequence>
<dbReference type="Proteomes" id="UP000198662">
    <property type="component" value="Unassembled WGS sequence"/>
</dbReference>
<evidence type="ECO:0000313" key="4">
    <source>
        <dbReference type="Proteomes" id="UP000198662"/>
    </source>
</evidence>
<dbReference type="STRING" id="380244.SAMN05216298_1472"/>
<protein>
    <recommendedName>
        <fullName evidence="5">DUF2264 domain-containing protein</fullName>
    </recommendedName>
</protein>
<dbReference type="PANTHER" id="PTHR35339">
    <property type="entry name" value="LINALOOL DEHYDRATASE_ISOMERASE DOMAIN-CONTAINING PROTEIN"/>
    <property type="match status" value="1"/>
</dbReference>
<dbReference type="Pfam" id="PF10022">
    <property type="entry name" value="DUF2264"/>
    <property type="match status" value="1"/>
</dbReference>
<name>A0A1G9EYR1_9ACTN</name>
<dbReference type="InterPro" id="IPR049349">
    <property type="entry name" value="DUF2264_N"/>
</dbReference>
<feature type="domain" description="DUF2264" evidence="2">
    <location>
        <begin position="363"/>
        <end position="555"/>
    </location>
</feature>
<evidence type="ECO:0000259" key="2">
    <source>
        <dbReference type="Pfam" id="PF20938"/>
    </source>
</evidence>
<dbReference type="Pfam" id="PF20938">
    <property type="entry name" value="DUF2264_C"/>
    <property type="match status" value="1"/>
</dbReference>
<dbReference type="AlphaFoldDB" id="A0A1G9EYR1"/>
<organism evidence="3 4">
    <name type="scientific">Glycomyces sambucus</name>
    <dbReference type="NCBI Taxonomy" id="380244"/>
    <lineage>
        <taxon>Bacteria</taxon>
        <taxon>Bacillati</taxon>
        <taxon>Actinomycetota</taxon>
        <taxon>Actinomycetes</taxon>
        <taxon>Glycomycetales</taxon>
        <taxon>Glycomycetaceae</taxon>
        <taxon>Glycomyces</taxon>
    </lineage>
</organism>
<evidence type="ECO:0000259" key="1">
    <source>
        <dbReference type="Pfam" id="PF10022"/>
    </source>
</evidence>
<dbReference type="PANTHER" id="PTHR35339:SF4">
    <property type="entry name" value="LINALOOL DEHYDRATASE_ISOMERASE DOMAIN-CONTAINING PROTEIN"/>
    <property type="match status" value="1"/>
</dbReference>
<dbReference type="InterPro" id="IPR049237">
    <property type="entry name" value="DUF2264_C"/>
</dbReference>
<dbReference type="PIRSF" id="PIRSF014753">
    <property type="entry name" value="UCP014753"/>
    <property type="match status" value="1"/>
</dbReference>
<dbReference type="EMBL" id="FNGF01000002">
    <property type="protein sequence ID" value="SDK81222.1"/>
    <property type="molecule type" value="Genomic_DNA"/>
</dbReference>
<feature type="domain" description="DUF2264" evidence="1">
    <location>
        <begin position="24"/>
        <end position="349"/>
    </location>
</feature>
<proteinExistence type="predicted"/>
<accession>A0A1G9EYR1</accession>
<evidence type="ECO:0000313" key="3">
    <source>
        <dbReference type="EMBL" id="SDK81222.1"/>
    </source>
</evidence>
<reference evidence="4" key="1">
    <citation type="submission" date="2016-10" db="EMBL/GenBank/DDBJ databases">
        <authorList>
            <person name="Varghese N."/>
            <person name="Submissions S."/>
        </authorList>
    </citation>
    <scope>NUCLEOTIDE SEQUENCE [LARGE SCALE GENOMIC DNA]</scope>
    <source>
        <strain evidence="4">CGMCC 4.3147</strain>
    </source>
</reference>
<gene>
    <name evidence="3" type="ORF">SAMN05216298_1472</name>
</gene>
<keyword evidence="4" id="KW-1185">Reference proteome</keyword>
<dbReference type="InterPro" id="IPR016624">
    <property type="entry name" value="UCP014753"/>
</dbReference>